<name>A0A2P2C135_9ZZZZ</name>
<accession>A0A2P2C135</accession>
<organism evidence="2">
    <name type="scientific">metagenome</name>
    <dbReference type="NCBI Taxonomy" id="256318"/>
    <lineage>
        <taxon>unclassified sequences</taxon>
        <taxon>metagenomes</taxon>
    </lineage>
</organism>
<feature type="compositionally biased region" description="Low complexity" evidence="1">
    <location>
        <begin position="356"/>
        <end position="376"/>
    </location>
</feature>
<sequence length="484" mass="52355">MSGRSLGRRSVRAVGSRLPAPWRARLRQALATRPGLAVGRRLGLPGADVGLVSWVVVCEPADLERAGDCLTSLHSQWHHLVEVLVAPVGDARVPAAERDARVRVLPTQDTWYAAANAGAAEARGRYLGFVRACDTLLPHATTDLAGSLSRSGSDLATGMLTQQGQPEPWLDRAQRAAHARPAAAISSLECADLVGDLVIGNKLTSTASWRATSTRFGPDDDWLLSPTWATRLRAGLRVDVLSVPVVRHAHEHGHRPFGAMPSPLGDLPDWVRTGERIEAVLDGSPLAAGWVRQVLDTGLPRFIADTERADDGQWARLTELAAYWSARSSEPPRGVRARSRGPRRGGGPRRRRWPRRWPASATTSAPSSRATPCSPSGPARPSTSRTPCGCWTSTSRGWWPRCSGSCGTASAWTSTSSSGSRGWTSRSRTSRSPLACRTAPRSASYAVSTRPRSDGRRPGSSRRRRAPCGCRSRVRRVRDRSSWA</sequence>
<feature type="compositionally biased region" description="Low complexity" evidence="1">
    <location>
        <begin position="410"/>
        <end position="432"/>
    </location>
</feature>
<evidence type="ECO:0008006" key="3">
    <source>
        <dbReference type="Google" id="ProtNLM"/>
    </source>
</evidence>
<dbReference type="SUPFAM" id="SSF53448">
    <property type="entry name" value="Nucleotide-diphospho-sugar transferases"/>
    <property type="match status" value="1"/>
</dbReference>
<proteinExistence type="predicted"/>
<reference evidence="2" key="1">
    <citation type="submission" date="2015-08" db="EMBL/GenBank/DDBJ databases">
        <authorList>
            <person name="Babu N.S."/>
            <person name="Beckwith C.J."/>
            <person name="Beseler K.G."/>
            <person name="Brison A."/>
            <person name="Carone J.V."/>
            <person name="Caskin T.P."/>
            <person name="Diamond M."/>
            <person name="Durham M.E."/>
            <person name="Foxe J.M."/>
            <person name="Go M."/>
            <person name="Henderson B.A."/>
            <person name="Jones I.B."/>
            <person name="McGettigan J.A."/>
            <person name="Micheletti S.J."/>
            <person name="Nasrallah M.E."/>
            <person name="Ortiz D."/>
            <person name="Piller C.R."/>
            <person name="Privatt S.R."/>
            <person name="Schneider S.L."/>
            <person name="Sharp S."/>
            <person name="Smith T.C."/>
            <person name="Stanton J.D."/>
            <person name="Ullery H.E."/>
            <person name="Wilson R.J."/>
            <person name="Serrano M.G."/>
            <person name="Buck G."/>
            <person name="Lee V."/>
            <person name="Wang Y."/>
            <person name="Carvalho R."/>
            <person name="Voegtly L."/>
            <person name="Shi R."/>
            <person name="Duckworth R."/>
            <person name="Johnson A."/>
            <person name="Loviza R."/>
            <person name="Walstead R."/>
            <person name="Shah Z."/>
            <person name="Kiflezghi M."/>
            <person name="Wade K."/>
            <person name="Ball S.L."/>
            <person name="Bradley K.W."/>
            <person name="Asai D.J."/>
            <person name="Bowman C.A."/>
            <person name="Russell D.A."/>
            <person name="Pope W.H."/>
            <person name="Jacobs-Sera D."/>
            <person name="Hendrix R.W."/>
            <person name="Hatfull G.F."/>
        </authorList>
    </citation>
    <scope>NUCLEOTIDE SEQUENCE</scope>
</reference>
<feature type="region of interest" description="Disordered" evidence="1">
    <location>
        <begin position="410"/>
        <end position="484"/>
    </location>
</feature>
<gene>
    <name evidence="2" type="ORF">NOCA2170004</name>
</gene>
<dbReference type="EMBL" id="CZKA01000009">
    <property type="protein sequence ID" value="CUR54432.1"/>
    <property type="molecule type" value="Genomic_DNA"/>
</dbReference>
<feature type="compositionally biased region" description="Basic residues" evidence="1">
    <location>
        <begin position="335"/>
        <end position="355"/>
    </location>
</feature>
<evidence type="ECO:0000313" key="2">
    <source>
        <dbReference type="EMBL" id="CUR54432.1"/>
    </source>
</evidence>
<evidence type="ECO:0000256" key="1">
    <source>
        <dbReference type="SAM" id="MobiDB-lite"/>
    </source>
</evidence>
<dbReference type="InterPro" id="IPR029044">
    <property type="entry name" value="Nucleotide-diphossugar_trans"/>
</dbReference>
<feature type="region of interest" description="Disordered" evidence="1">
    <location>
        <begin position="328"/>
        <end position="388"/>
    </location>
</feature>
<protein>
    <recommendedName>
        <fullName evidence="3">Glycosyltransferase 2-like domain-containing protein</fullName>
    </recommendedName>
</protein>
<dbReference type="AlphaFoldDB" id="A0A2P2C135"/>
<feature type="compositionally biased region" description="Basic residues" evidence="1">
    <location>
        <begin position="459"/>
        <end position="478"/>
    </location>
</feature>